<proteinExistence type="predicted"/>
<dbReference type="InterPro" id="IPR000835">
    <property type="entry name" value="HTH_MarR-typ"/>
</dbReference>
<dbReference type="SUPFAM" id="SSF46785">
    <property type="entry name" value="Winged helix' DNA-binding domain"/>
    <property type="match status" value="1"/>
</dbReference>
<evidence type="ECO:0000313" key="2">
    <source>
        <dbReference type="EMBL" id="KAB2684369.1"/>
    </source>
</evidence>
<reference evidence="2 3" key="1">
    <citation type="submission" date="2019-09" db="EMBL/GenBank/DDBJ databases">
        <title>Taxonomic organization of the family Brucellaceae based on a phylogenomic approach.</title>
        <authorList>
            <person name="Leclercq S."/>
            <person name="Cloeckaert A."/>
            <person name="Zygmunt M.S."/>
        </authorList>
    </citation>
    <scope>NUCLEOTIDE SEQUENCE [LARGE SCALE GENOMIC DNA]</scope>
    <source>
        <strain evidence="2 3">WS1830</strain>
    </source>
</reference>
<dbReference type="GO" id="GO:0003700">
    <property type="term" value="F:DNA-binding transcription factor activity"/>
    <property type="evidence" value="ECO:0007669"/>
    <property type="project" value="InterPro"/>
</dbReference>
<dbReference type="GO" id="GO:0006950">
    <property type="term" value="P:response to stress"/>
    <property type="evidence" value="ECO:0007669"/>
    <property type="project" value="TreeGrafter"/>
</dbReference>
<dbReference type="InterPro" id="IPR036390">
    <property type="entry name" value="WH_DNA-bd_sf"/>
</dbReference>
<dbReference type="InterPro" id="IPR036388">
    <property type="entry name" value="WH-like_DNA-bd_sf"/>
</dbReference>
<gene>
    <name evidence="2" type="ORF">F9L08_13820</name>
</gene>
<dbReference type="Proteomes" id="UP000481643">
    <property type="component" value="Unassembled WGS sequence"/>
</dbReference>
<dbReference type="SMART" id="SM00347">
    <property type="entry name" value="HTH_MARR"/>
    <property type="match status" value="1"/>
</dbReference>
<dbReference type="PANTHER" id="PTHR33164:SF43">
    <property type="entry name" value="HTH-TYPE TRANSCRIPTIONAL REPRESSOR YETL"/>
    <property type="match status" value="1"/>
</dbReference>
<feature type="domain" description="HTH marR-type" evidence="1">
    <location>
        <begin position="11"/>
        <end position="147"/>
    </location>
</feature>
<sequence>MEHADRPEPLIERLKDGFDRIAFVLRSDLWSASSRVGLNPTQAQVLALLVDRPAGLRAKDISAHLSISAASVSDTLSALIKKNHIKKLADPGDARASIVKVTPGGLKAGRALARSSSHVERAIAKLAPTMQEDLLLTQISLIRQLQHDGAIPQQRMCPTCRYFRPQAHAGQGQPHHCAFVDAPIGNRTLRLDCGEHEQAEPADQAATWSVFTTGSATLQAGQKG</sequence>
<comment type="caution">
    <text evidence="2">The sequence shown here is derived from an EMBL/GenBank/DDBJ whole genome shotgun (WGS) entry which is preliminary data.</text>
</comment>
<name>A0A6L3YMT6_9HYPH</name>
<dbReference type="PANTHER" id="PTHR33164">
    <property type="entry name" value="TRANSCRIPTIONAL REGULATOR, MARR FAMILY"/>
    <property type="match status" value="1"/>
</dbReference>
<protein>
    <submittedName>
        <fullName evidence="2">Winged helix-turn-helix transcriptional regulator</fullName>
    </submittedName>
</protein>
<evidence type="ECO:0000313" key="3">
    <source>
        <dbReference type="Proteomes" id="UP000481643"/>
    </source>
</evidence>
<evidence type="ECO:0000259" key="1">
    <source>
        <dbReference type="PROSITE" id="PS50995"/>
    </source>
</evidence>
<dbReference type="EMBL" id="WBVX01000013">
    <property type="protein sequence ID" value="KAB2684369.1"/>
    <property type="molecule type" value="Genomic_DNA"/>
</dbReference>
<dbReference type="RefSeq" id="WP_151652023.1">
    <property type="nucleotide sequence ID" value="NZ_WBVX01000013.1"/>
</dbReference>
<accession>A0A6L3YMT6</accession>
<dbReference type="AlphaFoldDB" id="A0A6L3YMT6"/>
<dbReference type="Gene3D" id="1.10.10.10">
    <property type="entry name" value="Winged helix-like DNA-binding domain superfamily/Winged helix DNA-binding domain"/>
    <property type="match status" value="1"/>
</dbReference>
<organism evidence="2 3">
    <name type="scientific">Brucella tritici</name>
    <dbReference type="NCBI Taxonomy" id="94626"/>
    <lineage>
        <taxon>Bacteria</taxon>
        <taxon>Pseudomonadati</taxon>
        <taxon>Pseudomonadota</taxon>
        <taxon>Alphaproteobacteria</taxon>
        <taxon>Hyphomicrobiales</taxon>
        <taxon>Brucellaceae</taxon>
        <taxon>Brucella/Ochrobactrum group</taxon>
        <taxon>Brucella</taxon>
    </lineage>
</organism>
<dbReference type="InterPro" id="IPR039422">
    <property type="entry name" value="MarR/SlyA-like"/>
</dbReference>
<dbReference type="Pfam" id="PF12802">
    <property type="entry name" value="MarR_2"/>
    <property type="match status" value="1"/>
</dbReference>
<dbReference type="PROSITE" id="PS50995">
    <property type="entry name" value="HTH_MARR_2"/>
    <property type="match status" value="1"/>
</dbReference>